<name>D2W5X9_NAEGR</name>
<keyword evidence="1" id="KW-0472">Membrane</keyword>
<keyword evidence="1" id="KW-1133">Transmembrane helix</keyword>
<dbReference type="EMBL" id="GG739171">
    <property type="protein sequence ID" value="EFC35523.1"/>
    <property type="molecule type" value="Genomic_DNA"/>
</dbReference>
<feature type="transmembrane region" description="Helical" evidence="1">
    <location>
        <begin position="302"/>
        <end position="327"/>
    </location>
</feature>
<evidence type="ECO:0000313" key="2">
    <source>
        <dbReference type="EMBL" id="EFC35523.1"/>
    </source>
</evidence>
<dbReference type="OrthoDB" id="10054666at2759"/>
<dbReference type="RefSeq" id="XP_002668267.1">
    <property type="nucleotide sequence ID" value="XM_002668221.1"/>
</dbReference>
<keyword evidence="3" id="KW-1185">Reference proteome</keyword>
<dbReference type="InParanoid" id="D2W5X9"/>
<sequence>MRSSNGYSRTVSALNSLLNSLNERDKIAAVLFTKKAIIYPGNEKTGFLFATDATKSSLLDWILSLFVQTSSTTNSGSYHTAAFETSFAFLKQYSSSLINCDTSLVVFGDADNIKDESNPVNSLLTQYQSLSNYLGTSFVKKVRVFSFSVGIQKGQANPLKSYPCLTGGLWIPLDPSDASTEQSSDVRGLMSPFFSFHSYRRLGKNDIIWSNFYSDLLGIGNMTTASLPCYSSGGMFLGVVGVDVPATLFNTTTYPDAHSEFSRRKVLSDGVGYCPDVDIQDSFVDDLRGGACNYCNQPCGNLAVMLGFIPAVLVAFVVFVIVSFYFYKRSLMKAEGDDEKEEKALVK</sequence>
<accession>D2W5X9</accession>
<dbReference type="AlphaFoldDB" id="D2W5X9"/>
<dbReference type="Proteomes" id="UP000006671">
    <property type="component" value="Unassembled WGS sequence"/>
</dbReference>
<dbReference type="STRING" id="5762.D2W5X9"/>
<organism evidence="3">
    <name type="scientific">Naegleria gruberi</name>
    <name type="common">Amoeba</name>
    <dbReference type="NCBI Taxonomy" id="5762"/>
    <lineage>
        <taxon>Eukaryota</taxon>
        <taxon>Discoba</taxon>
        <taxon>Heterolobosea</taxon>
        <taxon>Tetramitia</taxon>
        <taxon>Eutetramitia</taxon>
        <taxon>Vahlkampfiidae</taxon>
        <taxon>Naegleria</taxon>
    </lineage>
</organism>
<dbReference type="Gene3D" id="3.30.450.20">
    <property type="entry name" value="PAS domain"/>
    <property type="match status" value="1"/>
</dbReference>
<gene>
    <name evidence="2" type="ORF">NAEGRDRAFT_54870</name>
</gene>
<keyword evidence="1" id="KW-0812">Transmembrane</keyword>
<dbReference type="InterPro" id="IPR051173">
    <property type="entry name" value="Ca_channel_alpha-2/delta"/>
</dbReference>
<dbReference type="GO" id="GO:0005245">
    <property type="term" value="F:voltage-gated calcium channel activity"/>
    <property type="evidence" value="ECO:0007669"/>
    <property type="project" value="TreeGrafter"/>
</dbReference>
<dbReference type="GO" id="GO:0005891">
    <property type="term" value="C:voltage-gated calcium channel complex"/>
    <property type="evidence" value="ECO:0007669"/>
    <property type="project" value="TreeGrafter"/>
</dbReference>
<dbReference type="VEuPathDB" id="AmoebaDB:NAEGRDRAFT_54870"/>
<dbReference type="PANTHER" id="PTHR10166">
    <property type="entry name" value="VOLTAGE-DEPENDENT CALCIUM CHANNEL SUBUNIT ALPHA-2/DELTA-RELATED"/>
    <property type="match status" value="1"/>
</dbReference>
<protein>
    <submittedName>
        <fullName evidence="2">Predicted protein</fullName>
    </submittedName>
</protein>
<dbReference type="KEGG" id="ngr:NAEGRDRAFT_54870"/>
<proteinExistence type="predicted"/>
<dbReference type="GeneID" id="8859644"/>
<dbReference type="PANTHER" id="PTHR10166:SF37">
    <property type="entry name" value="STOLID, ISOFORM H"/>
    <property type="match status" value="1"/>
</dbReference>
<reference evidence="2 3" key="1">
    <citation type="journal article" date="2010" name="Cell">
        <title>The genome of Naegleria gruberi illuminates early eukaryotic versatility.</title>
        <authorList>
            <person name="Fritz-Laylin L.K."/>
            <person name="Prochnik S.E."/>
            <person name="Ginger M.L."/>
            <person name="Dacks J.B."/>
            <person name="Carpenter M.L."/>
            <person name="Field M.C."/>
            <person name="Kuo A."/>
            <person name="Paredez A."/>
            <person name="Chapman J."/>
            <person name="Pham J."/>
            <person name="Shu S."/>
            <person name="Neupane R."/>
            <person name="Cipriano M."/>
            <person name="Mancuso J."/>
            <person name="Tu H."/>
            <person name="Salamov A."/>
            <person name="Lindquist E."/>
            <person name="Shapiro H."/>
            <person name="Lucas S."/>
            <person name="Grigoriev I.V."/>
            <person name="Cande W.Z."/>
            <person name="Fulton C."/>
            <person name="Rokhsar D.S."/>
            <person name="Dawson S.C."/>
        </authorList>
    </citation>
    <scope>NUCLEOTIDE SEQUENCE [LARGE SCALE GENOMIC DNA]</scope>
    <source>
        <strain evidence="2 3">NEG-M</strain>
    </source>
</reference>
<evidence type="ECO:0000313" key="3">
    <source>
        <dbReference type="Proteomes" id="UP000006671"/>
    </source>
</evidence>
<evidence type="ECO:0000256" key="1">
    <source>
        <dbReference type="SAM" id="Phobius"/>
    </source>
</evidence>